<dbReference type="InterPro" id="IPR010342">
    <property type="entry name" value="DUF938"/>
</dbReference>
<dbReference type="EMBL" id="CADCTL010000188">
    <property type="protein sequence ID" value="CAA9263248.1"/>
    <property type="molecule type" value="Genomic_DNA"/>
</dbReference>
<organism evidence="1">
    <name type="scientific">uncultured Acetobacteraceae bacterium</name>
    <dbReference type="NCBI Taxonomy" id="169975"/>
    <lineage>
        <taxon>Bacteria</taxon>
        <taxon>Pseudomonadati</taxon>
        <taxon>Pseudomonadota</taxon>
        <taxon>Alphaproteobacteria</taxon>
        <taxon>Acetobacterales</taxon>
        <taxon>Acetobacteraceae</taxon>
        <taxon>environmental samples</taxon>
    </lineage>
</organism>
<sequence>MDDTKRRHAPATLRNRDAILAALKRHLPARGAVLEVASGTGEHAAHFAAALPRLAFRPSDPDPGARASIDAWAAEARLPNLRAALALDVSAPGWERAAGEADAVLCINMVHIAPWAATVGLMRGAAGLLPAGGVLCLYGPFRREGRHTAPSNAAFDADLRASDPAWGVRDLEAVAAEAAANGFAAPMVEEMPANNLFVAFRRGQGRAE</sequence>
<dbReference type="SUPFAM" id="SSF53335">
    <property type="entry name" value="S-adenosyl-L-methionine-dependent methyltransferases"/>
    <property type="match status" value="1"/>
</dbReference>
<dbReference type="PANTHER" id="PTHR20974:SF0">
    <property type="entry name" value="UPF0585 PROTEIN CG18661"/>
    <property type="match status" value="1"/>
</dbReference>
<dbReference type="GO" id="GO:0032259">
    <property type="term" value="P:methylation"/>
    <property type="evidence" value="ECO:0007669"/>
    <property type="project" value="UniProtKB-KW"/>
</dbReference>
<reference evidence="1" key="1">
    <citation type="submission" date="2020-02" db="EMBL/GenBank/DDBJ databases">
        <authorList>
            <person name="Meier V. D."/>
        </authorList>
    </citation>
    <scope>NUCLEOTIDE SEQUENCE</scope>
    <source>
        <strain evidence="1">AVDCRST_MAG04</strain>
    </source>
</reference>
<keyword evidence="1" id="KW-0489">Methyltransferase</keyword>
<dbReference type="AlphaFoldDB" id="A0A6J4IZ58"/>
<dbReference type="Gene3D" id="3.40.50.150">
    <property type="entry name" value="Vaccinia Virus protein VP39"/>
    <property type="match status" value="1"/>
</dbReference>
<protein>
    <submittedName>
        <fullName evidence="1">SAM-dependent methyltransferase</fullName>
    </submittedName>
</protein>
<keyword evidence="1" id="KW-0808">Transferase</keyword>
<dbReference type="GO" id="GO:0008168">
    <property type="term" value="F:methyltransferase activity"/>
    <property type="evidence" value="ECO:0007669"/>
    <property type="project" value="UniProtKB-KW"/>
</dbReference>
<dbReference type="Pfam" id="PF06080">
    <property type="entry name" value="DUF938"/>
    <property type="match status" value="1"/>
</dbReference>
<evidence type="ECO:0000313" key="1">
    <source>
        <dbReference type="EMBL" id="CAA9263248.1"/>
    </source>
</evidence>
<dbReference type="InterPro" id="IPR029063">
    <property type="entry name" value="SAM-dependent_MTases_sf"/>
</dbReference>
<dbReference type="PANTHER" id="PTHR20974">
    <property type="entry name" value="UPF0585 PROTEIN CG18661"/>
    <property type="match status" value="1"/>
</dbReference>
<name>A0A6J4IZ58_9PROT</name>
<gene>
    <name evidence="1" type="ORF">AVDCRST_MAG04-2726</name>
</gene>
<proteinExistence type="predicted"/>
<accession>A0A6J4IZ58</accession>